<proteinExistence type="inferred from homology"/>
<organism evidence="2">
    <name type="scientific">Telmatobacter sp. DSM 110680</name>
    <dbReference type="NCBI Taxonomy" id="3036704"/>
    <lineage>
        <taxon>Bacteria</taxon>
        <taxon>Pseudomonadati</taxon>
        <taxon>Acidobacteriota</taxon>
        <taxon>Terriglobia</taxon>
        <taxon>Terriglobales</taxon>
        <taxon>Acidobacteriaceae</taxon>
        <taxon>Telmatobacter</taxon>
    </lineage>
</organism>
<dbReference type="AlphaFoldDB" id="A0AAU7DF69"/>
<accession>A0AAU7DF69</accession>
<dbReference type="Pfam" id="PF03691">
    <property type="entry name" value="UPF0167"/>
    <property type="match status" value="1"/>
</dbReference>
<gene>
    <name evidence="2" type="ORF">P8935_15585</name>
</gene>
<protein>
    <submittedName>
        <fullName evidence="2">CbrC family protein</fullName>
    </submittedName>
</protein>
<sequence>MPEVVVTALPEFRYHPDPVGTGSIIPSSVECCVCKRSMGWIYVGPTYSEADIDEQICPWCIADGSAHRLFGAEFVDPPGVGGYGDWETAPTSVVDEICFCTPSFNGWQQERWFTHCGDAAIFLGCAGKQELEKLDRAAYAAIKSEFGYDDEEWERYFNRLDINCGPTAYLFRCRHCGAWGGYSDCG</sequence>
<evidence type="ECO:0000256" key="1">
    <source>
        <dbReference type="ARBA" id="ARBA00008525"/>
    </source>
</evidence>
<dbReference type="EMBL" id="CP121196">
    <property type="protein sequence ID" value="XBH15987.1"/>
    <property type="molecule type" value="Genomic_DNA"/>
</dbReference>
<comment type="similarity">
    <text evidence="1">Belongs to the UPF0167 family.</text>
</comment>
<name>A0AAU7DF69_9BACT</name>
<evidence type="ECO:0000313" key="2">
    <source>
        <dbReference type="EMBL" id="XBH15987.1"/>
    </source>
</evidence>
<dbReference type="InterPro" id="IPR005363">
    <property type="entry name" value="UPF0167"/>
</dbReference>
<dbReference type="RefSeq" id="WP_348261217.1">
    <property type="nucleotide sequence ID" value="NZ_CP121196.1"/>
</dbReference>
<reference evidence="2" key="1">
    <citation type="submission" date="2023-03" db="EMBL/GenBank/DDBJ databases">
        <title>Edaphobacter sp.</title>
        <authorList>
            <person name="Huber K.J."/>
            <person name="Papendorf J."/>
            <person name="Pilke C."/>
            <person name="Bunk B."/>
            <person name="Sproeer C."/>
            <person name="Pester M."/>
        </authorList>
    </citation>
    <scope>NUCLEOTIDE SEQUENCE</scope>
    <source>
        <strain evidence="2">DSM 110680</strain>
    </source>
</reference>